<keyword evidence="2 3" id="KW-0413">Isomerase</keyword>
<comment type="catalytic activity">
    <reaction evidence="2">
        <text>dTDP-4-dehydro-6-deoxy-alpha-D-glucose = dTDP-4-dehydro-beta-L-rhamnose</text>
        <dbReference type="Rhea" id="RHEA:16969"/>
        <dbReference type="ChEBI" id="CHEBI:57649"/>
        <dbReference type="ChEBI" id="CHEBI:62830"/>
        <dbReference type="EC" id="5.1.3.13"/>
    </reaction>
</comment>
<dbReference type="GO" id="GO:0000271">
    <property type="term" value="P:polysaccharide biosynthetic process"/>
    <property type="evidence" value="ECO:0007669"/>
    <property type="project" value="TreeGrafter"/>
</dbReference>
<proteinExistence type="inferred from homology"/>
<dbReference type="EMBL" id="QZJW01000010">
    <property type="protein sequence ID" value="RJO61802.1"/>
    <property type="molecule type" value="Genomic_DNA"/>
</dbReference>
<evidence type="ECO:0000313" key="3">
    <source>
        <dbReference type="EMBL" id="RJO61802.1"/>
    </source>
</evidence>
<evidence type="ECO:0000256" key="1">
    <source>
        <dbReference type="PIRSR" id="PIRSR600888-1"/>
    </source>
</evidence>
<dbReference type="GO" id="GO:0008830">
    <property type="term" value="F:dTDP-4-dehydrorhamnose 3,5-epimerase activity"/>
    <property type="evidence" value="ECO:0007669"/>
    <property type="project" value="UniProtKB-UniRule"/>
</dbReference>
<dbReference type="GO" id="GO:0005829">
    <property type="term" value="C:cytosol"/>
    <property type="evidence" value="ECO:0007669"/>
    <property type="project" value="TreeGrafter"/>
</dbReference>
<evidence type="ECO:0000313" key="4">
    <source>
        <dbReference type="Proteomes" id="UP000285655"/>
    </source>
</evidence>
<dbReference type="SUPFAM" id="SSF51182">
    <property type="entry name" value="RmlC-like cupins"/>
    <property type="match status" value="1"/>
</dbReference>
<dbReference type="NCBIfam" id="TIGR01221">
    <property type="entry name" value="rmlC"/>
    <property type="match status" value="1"/>
</dbReference>
<dbReference type="GO" id="GO:0019305">
    <property type="term" value="P:dTDP-rhamnose biosynthetic process"/>
    <property type="evidence" value="ECO:0007669"/>
    <property type="project" value="UniProtKB-UniRule"/>
</dbReference>
<name>A0A419DFD2_9BACT</name>
<dbReference type="InterPro" id="IPR011051">
    <property type="entry name" value="RmlC_Cupin_sf"/>
</dbReference>
<dbReference type="Gene3D" id="2.60.120.10">
    <property type="entry name" value="Jelly Rolls"/>
    <property type="match status" value="1"/>
</dbReference>
<dbReference type="CDD" id="cd00438">
    <property type="entry name" value="cupin_RmlC"/>
    <property type="match status" value="1"/>
</dbReference>
<dbReference type="UniPathway" id="UPA00124"/>
<comment type="subunit">
    <text evidence="2">Homodimer.</text>
</comment>
<dbReference type="PANTHER" id="PTHR21047">
    <property type="entry name" value="DTDP-6-DEOXY-D-GLUCOSE-3,5 EPIMERASE"/>
    <property type="match status" value="1"/>
</dbReference>
<dbReference type="Pfam" id="PF00908">
    <property type="entry name" value="dTDP_sugar_isom"/>
    <property type="match status" value="1"/>
</dbReference>
<sequence>MIFEETKLKGASIIHPERISDVRGFFARAWCINEFRIRGLNTAPVQSNISFNIRKGTLRGMHYQTAPFAETKLVRCTRGAIYDVIIDIRPESSTYMQWMGVELTMDNHSMLYVPEGFAHGYQTLTDNTEVFYQVSQLHAPECERGIRWNDPAFNIKWPDAGEGIISEKDRKWPDFIMT</sequence>
<organism evidence="3 4">
    <name type="scientific">candidate division WS5 bacterium</name>
    <dbReference type="NCBI Taxonomy" id="2093353"/>
    <lineage>
        <taxon>Bacteria</taxon>
        <taxon>candidate division WS5</taxon>
    </lineage>
</organism>
<gene>
    <name evidence="3" type="primary">rfbC</name>
    <name evidence="3" type="ORF">C4544_01810</name>
</gene>
<comment type="caution">
    <text evidence="3">The sequence shown here is derived from an EMBL/GenBank/DDBJ whole genome shotgun (WGS) entry which is preliminary data.</text>
</comment>
<comment type="pathway">
    <text evidence="2">Carbohydrate biosynthesis; dTDP-L-rhamnose biosynthesis.</text>
</comment>
<comment type="function">
    <text evidence="2">Catalyzes the epimerization of the C3' and C5'positions of dTDP-6-deoxy-D-xylo-4-hexulose, forming dTDP-6-deoxy-L-lyxo-4-hexulose.</text>
</comment>
<dbReference type="InterPro" id="IPR014710">
    <property type="entry name" value="RmlC-like_jellyroll"/>
</dbReference>
<dbReference type="EC" id="5.1.3.13" evidence="2"/>
<feature type="active site" description="Proton donor" evidence="1">
    <location>
        <position position="132"/>
    </location>
</feature>
<dbReference type="PANTHER" id="PTHR21047:SF2">
    <property type="entry name" value="THYMIDINE DIPHOSPHO-4-KETO-RHAMNOSE 3,5-EPIMERASE"/>
    <property type="match status" value="1"/>
</dbReference>
<reference evidence="3 4" key="1">
    <citation type="journal article" date="2017" name="ISME J.">
        <title>Energy and carbon metabolisms in a deep terrestrial subsurface fluid microbial community.</title>
        <authorList>
            <person name="Momper L."/>
            <person name="Jungbluth S.P."/>
            <person name="Lee M.D."/>
            <person name="Amend J.P."/>
        </authorList>
    </citation>
    <scope>NUCLEOTIDE SEQUENCE [LARGE SCALE GENOMIC DNA]</scope>
    <source>
        <strain evidence="3">SURF_29</strain>
    </source>
</reference>
<accession>A0A419DFD2</accession>
<comment type="similarity">
    <text evidence="2">Belongs to the dTDP-4-dehydrorhamnose 3,5-epimerase family.</text>
</comment>
<protein>
    <recommendedName>
        <fullName evidence="2">dTDP-4-dehydrorhamnose 3,5-epimerase</fullName>
        <ecNumber evidence="2">5.1.3.13</ecNumber>
    </recommendedName>
    <alternativeName>
        <fullName evidence="2">Thymidine diphospho-4-keto-rhamnose 3,5-epimerase</fullName>
    </alternativeName>
</protein>
<dbReference type="InterPro" id="IPR000888">
    <property type="entry name" value="RmlC-like"/>
</dbReference>
<evidence type="ECO:0000256" key="2">
    <source>
        <dbReference type="RuleBase" id="RU364069"/>
    </source>
</evidence>
<dbReference type="AlphaFoldDB" id="A0A419DFD2"/>
<feature type="active site" description="Proton acceptor" evidence="1">
    <location>
        <position position="62"/>
    </location>
</feature>
<dbReference type="Proteomes" id="UP000285655">
    <property type="component" value="Unassembled WGS sequence"/>
</dbReference>